<accession>A0A9W8WZR1</accession>
<feature type="compositionally biased region" description="Polar residues" evidence="4">
    <location>
        <begin position="540"/>
        <end position="552"/>
    </location>
</feature>
<evidence type="ECO:0000313" key="8">
    <source>
        <dbReference type="EMBL" id="KAJ4336607.1"/>
    </source>
</evidence>
<feature type="domain" description="TRAPPC10/Trs130 N-terminal" evidence="6">
    <location>
        <begin position="33"/>
        <end position="225"/>
    </location>
</feature>
<evidence type="ECO:0000313" key="9">
    <source>
        <dbReference type="Proteomes" id="UP001140562"/>
    </source>
</evidence>
<dbReference type="Pfam" id="PF23274">
    <property type="entry name" value="DUF7077"/>
    <property type="match status" value="1"/>
</dbReference>
<dbReference type="PANTHER" id="PTHR13251">
    <property type="entry name" value="EPILEPSY HOLOPROSENCEPHALY CANDIDATE 1/TMEM1"/>
    <property type="match status" value="1"/>
</dbReference>
<dbReference type="Pfam" id="PF23036">
    <property type="entry name" value="TRAPPC10_1st"/>
    <property type="match status" value="2"/>
</dbReference>
<protein>
    <submittedName>
        <fullName evidence="8">Uncharacterized protein</fullName>
    </submittedName>
</protein>
<dbReference type="Proteomes" id="UP001140562">
    <property type="component" value="Unassembled WGS sequence"/>
</dbReference>
<dbReference type="GO" id="GO:0006891">
    <property type="term" value="P:intra-Golgi vesicle-mediated transport"/>
    <property type="evidence" value="ECO:0007669"/>
    <property type="project" value="TreeGrafter"/>
</dbReference>
<dbReference type="OrthoDB" id="10256906at2759"/>
<keyword evidence="9" id="KW-1185">Reference proteome</keyword>
<gene>
    <name evidence="8" type="ORF">N0V87_005315</name>
</gene>
<evidence type="ECO:0000256" key="4">
    <source>
        <dbReference type="SAM" id="MobiDB-lite"/>
    </source>
</evidence>
<feature type="domain" description="TRAPPC10/Trs130 C-terminal" evidence="5">
    <location>
        <begin position="1354"/>
        <end position="1505"/>
    </location>
</feature>
<feature type="domain" description="TRAPPC10/Trs130 N-terminal" evidence="6">
    <location>
        <begin position="250"/>
        <end position="425"/>
    </location>
</feature>
<comment type="subcellular location">
    <subcellularLocation>
        <location evidence="1">Golgi apparatus</location>
    </subcellularLocation>
</comment>
<dbReference type="EMBL" id="JAPEUV010000047">
    <property type="protein sequence ID" value="KAJ4336607.1"/>
    <property type="molecule type" value="Genomic_DNA"/>
</dbReference>
<comment type="caution">
    <text evidence="8">The sequence shown here is derived from an EMBL/GenBank/DDBJ whole genome shotgun (WGS) entry which is preliminary data.</text>
</comment>
<reference evidence="8" key="1">
    <citation type="submission" date="2022-10" db="EMBL/GenBank/DDBJ databases">
        <title>Tapping the CABI collections for fungal endophytes: first genome assemblies for Collariella, Neodidymelliopsis, Ascochyta clinopodiicola, Didymella pomorum, Didymosphaeria variabile, Neocosmospora piperis and Neocucurbitaria cava.</title>
        <authorList>
            <person name="Hill R."/>
        </authorList>
    </citation>
    <scope>NUCLEOTIDE SEQUENCE</scope>
    <source>
        <strain evidence="8">IMI 360193</strain>
    </source>
</reference>
<feature type="region of interest" description="Disordered" evidence="4">
    <location>
        <begin position="664"/>
        <end position="690"/>
    </location>
</feature>
<feature type="region of interest" description="Disordered" evidence="4">
    <location>
        <begin position="436"/>
        <end position="459"/>
    </location>
</feature>
<dbReference type="InterPro" id="IPR055505">
    <property type="entry name" value="DUF7077"/>
</dbReference>
<evidence type="ECO:0000256" key="1">
    <source>
        <dbReference type="ARBA" id="ARBA00004555"/>
    </source>
</evidence>
<dbReference type="Pfam" id="PF24965">
    <property type="entry name" value="TRS130_4HB"/>
    <property type="match status" value="1"/>
</dbReference>
<dbReference type="Pfam" id="PF12584">
    <property type="entry name" value="TRAPPC10"/>
    <property type="match status" value="1"/>
</dbReference>
<feature type="compositionally biased region" description="Acidic residues" evidence="4">
    <location>
        <begin position="664"/>
        <end position="676"/>
    </location>
</feature>
<dbReference type="PANTHER" id="PTHR13251:SF3">
    <property type="entry name" value="TRAFFICKING PROTEIN PARTICLE COMPLEX SUBUNIT 10"/>
    <property type="match status" value="1"/>
</dbReference>
<dbReference type="GO" id="GO:0034498">
    <property type="term" value="P:early endosome to Golgi transport"/>
    <property type="evidence" value="ECO:0007669"/>
    <property type="project" value="TreeGrafter"/>
</dbReference>
<proteinExistence type="predicted"/>
<dbReference type="GO" id="GO:0005829">
    <property type="term" value="C:cytosol"/>
    <property type="evidence" value="ECO:0007669"/>
    <property type="project" value="GOC"/>
</dbReference>
<keyword evidence="2" id="KW-0813">Transport</keyword>
<feature type="domain" description="DUF7077" evidence="7">
    <location>
        <begin position="1014"/>
        <end position="1134"/>
    </location>
</feature>
<evidence type="ECO:0000256" key="3">
    <source>
        <dbReference type="ARBA" id="ARBA00023034"/>
    </source>
</evidence>
<feature type="region of interest" description="Disordered" evidence="4">
    <location>
        <begin position="1"/>
        <end position="28"/>
    </location>
</feature>
<dbReference type="InterPro" id="IPR045126">
    <property type="entry name" value="TRAPPC10/Trs130"/>
</dbReference>
<dbReference type="InterPro" id="IPR022233">
    <property type="entry name" value="TRAPPC10/Trs130_C"/>
</dbReference>
<evidence type="ECO:0000259" key="7">
    <source>
        <dbReference type="Pfam" id="PF23274"/>
    </source>
</evidence>
<feature type="compositionally biased region" description="Polar residues" evidence="4">
    <location>
        <begin position="574"/>
        <end position="584"/>
    </location>
</feature>
<dbReference type="GO" id="GO:1990071">
    <property type="term" value="C:TRAPPII protein complex"/>
    <property type="evidence" value="ECO:0007669"/>
    <property type="project" value="InterPro"/>
</dbReference>
<organism evidence="8 9">
    <name type="scientific">Didymella glomerata</name>
    <dbReference type="NCBI Taxonomy" id="749621"/>
    <lineage>
        <taxon>Eukaryota</taxon>
        <taxon>Fungi</taxon>
        <taxon>Dikarya</taxon>
        <taxon>Ascomycota</taxon>
        <taxon>Pezizomycotina</taxon>
        <taxon>Dothideomycetes</taxon>
        <taxon>Pleosporomycetidae</taxon>
        <taxon>Pleosporales</taxon>
        <taxon>Pleosporineae</taxon>
        <taxon>Didymellaceae</taxon>
        <taxon>Didymella</taxon>
    </lineage>
</organism>
<evidence type="ECO:0000259" key="5">
    <source>
        <dbReference type="Pfam" id="PF12584"/>
    </source>
</evidence>
<feature type="region of interest" description="Disordered" evidence="4">
    <location>
        <begin position="538"/>
        <end position="584"/>
    </location>
</feature>
<dbReference type="InterPro" id="IPR056913">
    <property type="entry name" value="TRAPPC10/Trs130_N"/>
</dbReference>
<evidence type="ECO:0000259" key="6">
    <source>
        <dbReference type="Pfam" id="PF23036"/>
    </source>
</evidence>
<name>A0A9W8WZR1_9PLEO</name>
<sequence length="1962" mass="217309">MSVVEDVAPALGAPEDAPRPQQHEPAVMDGLSSSKVTVEYHDPSGVFPLIQEDLTARLPLRNLHWKAPTRPLRSIDSLHVDLVPTSESTQDASAEKERRHQIPGLRRTPYLKVYLLRCDDSETYKGTARKQLREWIKDHTPPAQSSSASSQENHDAYEWMIVHVVLPDTPAASQPRGSGSAVTGDKEKTSAASVFKRTSTTILEKIRADFNIASKSAPDRVAQIRLKKERVPPQMLPAAGSVTSPAAPETQQEYDGAWTDVITKFKTLILSSFDLRVSQYEEDIRKNDSQRSLPGWNFNTFFVLKEGLARGFESAGLVDDALLGYDELSIGLDTVIRDQANDGSVLQMLSHSEDLYQQAVKVLKQSQDADSNNGGPVQFHDEKPIDAKKKDYRGLILANNISIFEFRVYIFARQMSILLRMGNSQSARADLANKLQPRPNASVNQKSVDDSHLGTSSHGGIPGSEDLLSLAELCTRALNFITFAGRLLRGDLVNGAKAHESVLPEQLIENLVRSWTYSALDQVLRETSTSSLPFTKFSKEVSTSSPGKSLSFSGRGKEKMSPEPKTMIHPARLSSRSGSTDAPYLQPTTTGQVVYENGQYQDRPAPAQSGVVDQSKNGLIHLAGQRAQLIGIQRRLLEHVGKALGWAVGWAAILPSLSQSEDFTEVNLDEDEEDEDIAHSATASKDPERPVYATSGISATALVSAATSLDHFRQFYETLSDQIFQHYRAAGQIKSAESITGDLAALRYELGDFRAAAMYFGSMAGITNKGSPDASLSLFAKSRWNTVVATMLKMYARCLKKLNRKDEYIRTLLDLLARSAASRISFSSSSKRASADGISNMPSDWLNDDKVDTGGVLSELVNYSQQLPYDVSVQMADYFTDIAVETYVRHYEDRDGFQLRLQFRHILEDEVEIRAAKVRLVSANSTTAKDIWLETPEPMTLKKGLTRVWVGCNFNTIGPYTVDKIVLEAKRIAFVHEPVSKTEAPTPLGIIASASVTSLKAAKKARVQCFPRAEALDARVYLSHFIHIDKPRHIEITCSTGANNVDRAEIRLKSASAGLRLRTAEVSLESEDGVVDDSQKPGVITVGAMPANSSITLKIPYDMETILQDLTVKAEIDYHTTTGQFQYFSSFTVPVELPLDVNVHDHFKGESLFSKFNIKTADQVPLELLDVELEGSGEFDVRGPRRSKKPLHVFPKQPVAVTYKIAKKTVQSEEPAQTKPTGNLALAVEYRCLNEDVLDRLRLHFAAAVKRSPAAHLSRLLLAAFVDRAEQKVIPYQYEKIALLEKIDLGAFEEADWADCLESLPPTARGETRSWLQSWLKDNRTVHLPKTETSSPDTTSAPFSPQPPRRMVITVSIPQVHILHTASLDLVSLSHPSKTAIVGQPLQATLHISHTRRWASTTSLVAAANLASAEDPIDFVYTLDASPDQWLIAGQRRALFTVPEDEVKEFTIVLIPLKAGNALLPSVDIRPSIKPREKDDIKASEEEVLNCETDYLSYGESVMIVPDVSSSTVSIGDMSLGSPRSPEYGALVKTVDIRGWRSEQEVATHSKWRPTVTRPIEEDELPVRTGPQFTSIERGLKNLSVRAADNFKLFLDTAINLRLVAVPASTDHIPALKSKAIIGTTLKADADFIRQLKHGVEDAHSILLIAQLPKLEKLLVDGLTPYPILDWHHFFSRVPTALQSIKILNLWGSRVSSDDKPVITTLQIIDLLHNLELLQLVNVSAMKHQHSGQDVLASRKLLRVSFRESAVSHRLLRKVVNGQRLQSFLYTPGYLSFQVNPSAAFSEQQVLSYLDSSTSSLKTLILHPLNDYGHSSRFKSMMERLKLKPTDIQRYKTLEHLDIAFPGLLPWFEVSGGAGDIDTEMIEDQLRERLPASLKKLVLNRLFHTGQVEAILLVLAILKANKDLPLLQNIIVKFAPPVAMTMVGMRPRTLTQIQASIEEGVSDSFAKTNMTLEFEESS</sequence>
<keyword evidence="3" id="KW-0333">Golgi apparatus</keyword>
<evidence type="ECO:0000256" key="2">
    <source>
        <dbReference type="ARBA" id="ARBA00022448"/>
    </source>
</evidence>